<evidence type="ECO:0000313" key="3">
    <source>
        <dbReference type="EMBL" id="RHW17043.1"/>
    </source>
</evidence>
<feature type="coiled-coil region" evidence="1">
    <location>
        <begin position="76"/>
        <end position="103"/>
    </location>
</feature>
<dbReference type="EMBL" id="QWLV01000006">
    <property type="protein sequence ID" value="RHW17043.1"/>
    <property type="molecule type" value="Genomic_DNA"/>
</dbReference>
<dbReference type="AlphaFoldDB" id="A0A396RRU9"/>
<evidence type="ECO:0000256" key="1">
    <source>
        <dbReference type="SAM" id="Coils"/>
    </source>
</evidence>
<feature type="signal peptide" evidence="2">
    <location>
        <begin position="1"/>
        <end position="18"/>
    </location>
</feature>
<gene>
    <name evidence="3" type="ORF">D1610_13040</name>
</gene>
<accession>A0A396RRU9</accession>
<dbReference type="RefSeq" id="WP_118864624.1">
    <property type="nucleotide sequence ID" value="NZ_QWLV01000006.1"/>
</dbReference>
<keyword evidence="1" id="KW-0175">Coiled coil</keyword>
<feature type="chain" id="PRO_5017208082" evidence="2">
    <location>
        <begin position="19"/>
        <end position="291"/>
    </location>
</feature>
<evidence type="ECO:0000256" key="2">
    <source>
        <dbReference type="SAM" id="SignalP"/>
    </source>
</evidence>
<name>A0A396RRU9_9SPHN</name>
<organism evidence="3 4">
    <name type="scientific">Sphingomonas gilva</name>
    <dbReference type="NCBI Taxonomy" id="2305907"/>
    <lineage>
        <taxon>Bacteria</taxon>
        <taxon>Pseudomonadati</taxon>
        <taxon>Pseudomonadota</taxon>
        <taxon>Alphaproteobacteria</taxon>
        <taxon>Sphingomonadales</taxon>
        <taxon>Sphingomonadaceae</taxon>
        <taxon>Sphingomonas</taxon>
    </lineage>
</organism>
<sequence length="291" mass="31248">MKRIAIVVAIAAAFTASAAPAQDHVFVEAKPVKDKPTIALSPDRAYIMIRAEDQTAFMFMKDPDPEDQAEYDRLRAEAYAEERERYTKKLARYERDMAAHDKAGAGAMRAPPKKPDELTEANFAFTPFPLIAQVAVGPVNRLSKAKGNSVYLTEVTPGTYRLYGPVMEGPQGMAGMCFCMGSVRFTARAGQVTDLGKAVLLPLPTVPAGDSSFPKVIGYGIEPATPAMPVDPRLSSATIEPAAYRPAGKLPNFFGLPIGRLQPIPGVFAYDRDRVIDLTGDQAGASAPGAN</sequence>
<dbReference type="OrthoDB" id="7503769at2"/>
<dbReference type="Proteomes" id="UP000266693">
    <property type="component" value="Unassembled WGS sequence"/>
</dbReference>
<evidence type="ECO:0000313" key="4">
    <source>
        <dbReference type="Proteomes" id="UP000266693"/>
    </source>
</evidence>
<proteinExistence type="predicted"/>
<keyword evidence="2" id="KW-0732">Signal</keyword>
<reference evidence="3 4" key="1">
    <citation type="submission" date="2018-08" db="EMBL/GenBank/DDBJ databases">
        <title>The multiple taxonomic identification of Sphingomonas gilva.</title>
        <authorList>
            <person name="Zhu D."/>
            <person name="Zheng S."/>
        </authorList>
    </citation>
    <scope>NUCLEOTIDE SEQUENCE [LARGE SCALE GENOMIC DNA]</scope>
    <source>
        <strain evidence="3 4">ZDH117</strain>
    </source>
</reference>
<protein>
    <submittedName>
        <fullName evidence="3">Uncharacterized protein</fullName>
    </submittedName>
</protein>
<keyword evidence="4" id="KW-1185">Reference proteome</keyword>
<comment type="caution">
    <text evidence="3">The sequence shown here is derived from an EMBL/GenBank/DDBJ whole genome shotgun (WGS) entry which is preliminary data.</text>
</comment>